<evidence type="ECO:0000313" key="4">
    <source>
        <dbReference type="Proteomes" id="UP000194360"/>
    </source>
</evidence>
<dbReference type="PROSITE" id="PS51502">
    <property type="entry name" value="S_R_A_B_BARREL"/>
    <property type="match status" value="1"/>
</dbReference>
<organism evidence="3 4">
    <name type="scientific">Pseudonocardia autotrophica</name>
    <name type="common">Amycolata autotrophica</name>
    <name type="synonym">Nocardia autotrophica</name>
    <dbReference type="NCBI Taxonomy" id="2074"/>
    <lineage>
        <taxon>Bacteria</taxon>
        <taxon>Bacillati</taxon>
        <taxon>Actinomycetota</taxon>
        <taxon>Actinomycetes</taxon>
        <taxon>Pseudonocardiales</taxon>
        <taxon>Pseudonocardiaceae</taxon>
        <taxon>Pseudonocardia</taxon>
    </lineage>
</organism>
<accession>A0A1Y2N0V9</accession>
<dbReference type="InterPro" id="IPR044662">
    <property type="entry name" value="HS1/DABB1-like"/>
</dbReference>
<evidence type="ECO:0000313" key="3">
    <source>
        <dbReference type="EMBL" id="OSY40799.1"/>
    </source>
</evidence>
<comment type="caution">
    <text evidence="3">The sequence shown here is derived from an EMBL/GenBank/DDBJ whole genome shotgun (WGS) entry which is preliminary data.</text>
</comment>
<dbReference type="RefSeq" id="WP_085912809.1">
    <property type="nucleotide sequence ID" value="NZ_AP018920.1"/>
</dbReference>
<dbReference type="PANTHER" id="PTHR33178:SF10">
    <property type="entry name" value="STRESS-RESPONSE A_B BARREL DOMAIN-CONTAINING PROTEIN"/>
    <property type="match status" value="1"/>
</dbReference>
<dbReference type="AlphaFoldDB" id="A0A1Y2N0V9"/>
<evidence type="ECO:0000256" key="1">
    <source>
        <dbReference type="ARBA" id="ARBA00011738"/>
    </source>
</evidence>
<dbReference type="Gene3D" id="3.30.70.100">
    <property type="match status" value="1"/>
</dbReference>
<dbReference type="Proteomes" id="UP000194360">
    <property type="component" value="Unassembled WGS sequence"/>
</dbReference>
<dbReference type="SUPFAM" id="SSF54909">
    <property type="entry name" value="Dimeric alpha+beta barrel"/>
    <property type="match status" value="1"/>
</dbReference>
<name>A0A1Y2N0V9_PSEAH</name>
<evidence type="ECO:0000259" key="2">
    <source>
        <dbReference type="PROSITE" id="PS51502"/>
    </source>
</evidence>
<dbReference type="InterPro" id="IPR011008">
    <property type="entry name" value="Dimeric_a/b-barrel"/>
</dbReference>
<keyword evidence="4" id="KW-1185">Reference proteome</keyword>
<dbReference type="InterPro" id="IPR013097">
    <property type="entry name" value="Dabb"/>
</dbReference>
<dbReference type="STRING" id="2074.BG845_02557"/>
<dbReference type="EMBL" id="MIGB01000011">
    <property type="protein sequence ID" value="OSY40799.1"/>
    <property type="molecule type" value="Genomic_DNA"/>
</dbReference>
<reference evidence="3 4" key="1">
    <citation type="submission" date="2016-09" db="EMBL/GenBank/DDBJ databases">
        <title>Pseudonocardia autotrophica DSM535, a candidate organism with high potential of specific P450 cytochromes.</title>
        <authorList>
            <person name="Grumaz C."/>
            <person name="Vainshtein Y."/>
            <person name="Kirstahler P."/>
            <person name="Sohn K."/>
        </authorList>
    </citation>
    <scope>NUCLEOTIDE SEQUENCE [LARGE SCALE GENOMIC DNA]</scope>
    <source>
        <strain evidence="3 4">DSM 535</strain>
    </source>
</reference>
<sequence length="106" mass="11329">MSPVFRHVVLMKFRSPLDADQADRVTRALDDLGAQSPTVRAISHGPDLGVRAGGHDYALVADFDDAQGWQAYSAHPAHDVVRSVMKDLVESQVACQFAVGDPGDGA</sequence>
<dbReference type="SMART" id="SM00886">
    <property type="entry name" value="Dabb"/>
    <property type="match status" value="1"/>
</dbReference>
<dbReference type="Pfam" id="PF07876">
    <property type="entry name" value="Dabb"/>
    <property type="match status" value="1"/>
</dbReference>
<protein>
    <submittedName>
        <fullName evidence="3">Stress responsive A/B Barrel Domain protein</fullName>
    </submittedName>
</protein>
<dbReference type="OrthoDB" id="6637496at2"/>
<feature type="domain" description="Stress-response A/B barrel" evidence="2">
    <location>
        <begin position="5"/>
        <end position="97"/>
    </location>
</feature>
<comment type="subunit">
    <text evidence="1">Homodimer.</text>
</comment>
<dbReference type="PANTHER" id="PTHR33178">
    <property type="match status" value="1"/>
</dbReference>
<proteinExistence type="predicted"/>
<gene>
    <name evidence="3" type="ORF">BG845_02557</name>
</gene>